<protein>
    <submittedName>
        <fullName evidence="2">Het-domain-containing protein</fullName>
    </submittedName>
</protein>
<comment type="caution">
    <text evidence="2">The sequence shown here is derived from an EMBL/GenBank/DDBJ whole genome shotgun (WGS) entry which is preliminary data.</text>
</comment>
<evidence type="ECO:0000259" key="1">
    <source>
        <dbReference type="Pfam" id="PF06985"/>
    </source>
</evidence>
<sequence length="585" mass="66912">MATFANNQNFLYKPLDTRDFPIRILQVQPGDISDSLSCKLENYANATEQSWTCLSYTWGNEPPTREIMINGVTFPVRSNVYNFLQEARRRRLANLWIDSICINQSDVEERNSQVELMSRIFSEAKLVIVWLGQSSPALQRAVGLLDSRFPADTVSISLASAKAVCCQMSPAECTSLFKACGAAIWTRRWVKQEILLPRTTVLCCGQASVSISVFLAVMDALVDYSTLHSHALPVSRSSSSLRADVSGEQQDEPETCFFHHNDLDQRHCQCANVLPFYHAIRFMQGQIQLPILLEMFRNSVCTDFHDHVYAFRGLMDQGISLRVDYKLSNTDMFLNALDFVARTTHPQLRGTNAAERNFLVDLYRGFNLTVSDLEAIFESHHTSFLVQVGYSFEMLRKDVSVWVFADSITDPDEFVSSAWRTRELQGNCTKVLRDQQMHEYYTVLNQLRTEPDMSERGVWLYGLRSWCGPSLAGLRAVYSPDWFYRCRRETAQLLNSMIVQGYPARVMSFDPCGEDQELVDWLDEVKDQLVVMVTDRDDAAYQMQIFILPGCESEECLLQQPLGRTVEVRKDSKKMHDTWTGDQVF</sequence>
<accession>A0A8H6D9Q6</accession>
<organism evidence="2 3">
    <name type="scientific">Fusarium mundagurra</name>
    <dbReference type="NCBI Taxonomy" id="1567541"/>
    <lineage>
        <taxon>Eukaryota</taxon>
        <taxon>Fungi</taxon>
        <taxon>Dikarya</taxon>
        <taxon>Ascomycota</taxon>
        <taxon>Pezizomycotina</taxon>
        <taxon>Sordariomycetes</taxon>
        <taxon>Hypocreomycetidae</taxon>
        <taxon>Hypocreales</taxon>
        <taxon>Nectriaceae</taxon>
        <taxon>Fusarium</taxon>
        <taxon>Fusarium fujikuroi species complex</taxon>
    </lineage>
</organism>
<dbReference type="InterPro" id="IPR052895">
    <property type="entry name" value="HetReg/Transcr_Mod"/>
</dbReference>
<proteinExistence type="predicted"/>
<dbReference type="Proteomes" id="UP000544331">
    <property type="component" value="Unassembled WGS sequence"/>
</dbReference>
<dbReference type="EMBL" id="JAAOAN010000377">
    <property type="protein sequence ID" value="KAF5708794.1"/>
    <property type="molecule type" value="Genomic_DNA"/>
</dbReference>
<evidence type="ECO:0000313" key="3">
    <source>
        <dbReference type="Proteomes" id="UP000544331"/>
    </source>
</evidence>
<dbReference type="InterPro" id="IPR010730">
    <property type="entry name" value="HET"/>
</dbReference>
<name>A0A8H6D9Q6_9HYPO</name>
<dbReference type="PANTHER" id="PTHR24148:SF73">
    <property type="entry name" value="HET DOMAIN PROTEIN (AFU_ORTHOLOGUE AFUA_8G01020)"/>
    <property type="match status" value="1"/>
</dbReference>
<dbReference type="PANTHER" id="PTHR24148">
    <property type="entry name" value="ANKYRIN REPEAT DOMAIN-CONTAINING PROTEIN 39 HOMOLOG-RELATED"/>
    <property type="match status" value="1"/>
</dbReference>
<keyword evidence="3" id="KW-1185">Reference proteome</keyword>
<dbReference type="Pfam" id="PF06985">
    <property type="entry name" value="HET"/>
    <property type="match status" value="1"/>
</dbReference>
<dbReference type="OrthoDB" id="5386682at2759"/>
<feature type="domain" description="Heterokaryon incompatibility" evidence="1">
    <location>
        <begin position="51"/>
        <end position="193"/>
    </location>
</feature>
<dbReference type="AlphaFoldDB" id="A0A8H6D9Q6"/>
<reference evidence="2 3" key="1">
    <citation type="submission" date="2020-05" db="EMBL/GenBank/DDBJ databases">
        <title>Identification and distribution of gene clusters putatively required for synthesis of sphingolipid metabolism inhibitors in phylogenetically diverse species of the filamentous fungus Fusarium.</title>
        <authorList>
            <person name="Kim H.-S."/>
            <person name="Busman M."/>
            <person name="Brown D.W."/>
            <person name="Divon H."/>
            <person name="Uhlig S."/>
            <person name="Proctor R.H."/>
        </authorList>
    </citation>
    <scope>NUCLEOTIDE SEQUENCE [LARGE SCALE GENOMIC DNA]</scope>
    <source>
        <strain evidence="2 3">NRRL 66235</strain>
    </source>
</reference>
<evidence type="ECO:0000313" key="2">
    <source>
        <dbReference type="EMBL" id="KAF5708794.1"/>
    </source>
</evidence>
<gene>
    <name evidence="2" type="ORF">FMUND_10420</name>
</gene>